<dbReference type="EMBL" id="JAUOPU010000002">
    <property type="protein sequence ID" value="MDO6541333.1"/>
    <property type="molecule type" value="Genomic_DNA"/>
</dbReference>
<proteinExistence type="predicted"/>
<sequence length="320" mass="36483">MSKSIPLIHKAAAITQIEALKPYIKDIWPIVHYSKLPIYLDSTSAQFIPYRAFSRLLQAAFEQLPHQAFIAFIQRGATSYSKQIAHNLKQNNKVNSLARLTDLLPIERVSSKHSTSSKYHSEFSLAFTLEDVEPFNFVGELYAIAVAHSYLIQQRSDIKKPSKYHLVSQDKSGLDKLSISTDTPQFMGQTSIALFYPSTVKQHSTTLDLHWEKQVQPFSIQASCALESYIGRQDLRLEDFSDIIKIPTRTIQRHLAQDGTSFRQIKESLNIAFAKRVMKQRNVSISEISAHLGYAEPSQFIRAFKKSENVTPLQWSKIHD</sequence>
<evidence type="ECO:0000313" key="6">
    <source>
        <dbReference type="Proteomes" id="UP001170624"/>
    </source>
</evidence>
<reference evidence="5" key="1">
    <citation type="submission" date="2023-07" db="EMBL/GenBank/DDBJ databases">
        <title>Genome content predicts the carbon catabolic preferences of heterotrophic bacteria.</title>
        <authorList>
            <person name="Gralka M."/>
        </authorList>
    </citation>
    <scope>NUCLEOTIDE SEQUENCE</scope>
    <source>
        <strain evidence="5">G2M05</strain>
    </source>
</reference>
<dbReference type="GO" id="GO:0003700">
    <property type="term" value="F:DNA-binding transcription factor activity"/>
    <property type="evidence" value="ECO:0007669"/>
    <property type="project" value="InterPro"/>
</dbReference>
<dbReference type="PANTHER" id="PTHR47894:SF1">
    <property type="entry name" value="HTH-TYPE TRANSCRIPTIONAL REGULATOR VQSM"/>
    <property type="match status" value="1"/>
</dbReference>
<protein>
    <submittedName>
        <fullName evidence="5">AraC family transcriptional regulator</fullName>
    </submittedName>
</protein>
<dbReference type="SMART" id="SM00342">
    <property type="entry name" value="HTH_ARAC"/>
    <property type="match status" value="1"/>
</dbReference>
<gene>
    <name evidence="5" type="ORF">Q4568_02245</name>
</gene>
<dbReference type="Pfam" id="PF12833">
    <property type="entry name" value="HTH_18"/>
    <property type="match status" value="1"/>
</dbReference>
<evidence type="ECO:0000313" key="5">
    <source>
        <dbReference type="EMBL" id="MDO6541333.1"/>
    </source>
</evidence>
<dbReference type="AlphaFoldDB" id="A0AAW7Y204"/>
<dbReference type="RefSeq" id="WP_303498065.1">
    <property type="nucleotide sequence ID" value="NZ_JAUOPU010000002.1"/>
</dbReference>
<dbReference type="GO" id="GO:0000976">
    <property type="term" value="F:transcription cis-regulatory region binding"/>
    <property type="evidence" value="ECO:0007669"/>
    <property type="project" value="TreeGrafter"/>
</dbReference>
<evidence type="ECO:0000256" key="3">
    <source>
        <dbReference type="ARBA" id="ARBA00023163"/>
    </source>
</evidence>
<feature type="domain" description="HTH araC/xylS-type" evidence="4">
    <location>
        <begin position="220"/>
        <end position="318"/>
    </location>
</feature>
<dbReference type="GO" id="GO:0005829">
    <property type="term" value="C:cytosol"/>
    <property type="evidence" value="ECO:0007669"/>
    <property type="project" value="TreeGrafter"/>
</dbReference>
<dbReference type="Gene3D" id="1.10.10.60">
    <property type="entry name" value="Homeodomain-like"/>
    <property type="match status" value="1"/>
</dbReference>
<dbReference type="SUPFAM" id="SSF46689">
    <property type="entry name" value="Homeodomain-like"/>
    <property type="match status" value="1"/>
</dbReference>
<keyword evidence="2" id="KW-0238">DNA-binding</keyword>
<accession>A0AAW7Y204</accession>
<evidence type="ECO:0000256" key="1">
    <source>
        <dbReference type="ARBA" id="ARBA00023015"/>
    </source>
</evidence>
<dbReference type="PROSITE" id="PS01124">
    <property type="entry name" value="HTH_ARAC_FAMILY_2"/>
    <property type="match status" value="1"/>
</dbReference>
<dbReference type="InterPro" id="IPR018060">
    <property type="entry name" value="HTH_AraC"/>
</dbReference>
<organism evidence="5 6">
    <name type="scientific">Photobacterium sanguinicancri</name>
    <dbReference type="NCBI Taxonomy" id="875932"/>
    <lineage>
        <taxon>Bacteria</taxon>
        <taxon>Pseudomonadati</taxon>
        <taxon>Pseudomonadota</taxon>
        <taxon>Gammaproteobacteria</taxon>
        <taxon>Vibrionales</taxon>
        <taxon>Vibrionaceae</taxon>
        <taxon>Photobacterium</taxon>
    </lineage>
</organism>
<evidence type="ECO:0000256" key="2">
    <source>
        <dbReference type="ARBA" id="ARBA00023125"/>
    </source>
</evidence>
<evidence type="ECO:0000259" key="4">
    <source>
        <dbReference type="PROSITE" id="PS01124"/>
    </source>
</evidence>
<dbReference type="InterPro" id="IPR009057">
    <property type="entry name" value="Homeodomain-like_sf"/>
</dbReference>
<comment type="caution">
    <text evidence="5">The sequence shown here is derived from an EMBL/GenBank/DDBJ whole genome shotgun (WGS) entry which is preliminary data.</text>
</comment>
<dbReference type="PANTHER" id="PTHR47894">
    <property type="entry name" value="HTH-TYPE TRANSCRIPTIONAL REGULATOR GADX"/>
    <property type="match status" value="1"/>
</dbReference>
<name>A0AAW7Y204_9GAMM</name>
<dbReference type="Proteomes" id="UP001170624">
    <property type="component" value="Unassembled WGS sequence"/>
</dbReference>
<keyword evidence="3" id="KW-0804">Transcription</keyword>
<keyword evidence="1" id="KW-0805">Transcription regulation</keyword>